<dbReference type="Proteomes" id="UP000298663">
    <property type="component" value="Unassembled WGS sequence"/>
</dbReference>
<reference evidence="2 3" key="1">
    <citation type="journal article" date="2015" name="Genome Biol.">
        <title>Comparative genomics of Steinernema reveals deeply conserved gene regulatory networks.</title>
        <authorList>
            <person name="Dillman A.R."/>
            <person name="Macchietto M."/>
            <person name="Porter C.F."/>
            <person name="Rogers A."/>
            <person name="Williams B."/>
            <person name="Antoshechkin I."/>
            <person name="Lee M.M."/>
            <person name="Goodwin Z."/>
            <person name="Lu X."/>
            <person name="Lewis E.E."/>
            <person name="Goodrich-Blair H."/>
            <person name="Stock S.P."/>
            <person name="Adams B.J."/>
            <person name="Sternberg P.W."/>
            <person name="Mortazavi A."/>
        </authorList>
    </citation>
    <scope>NUCLEOTIDE SEQUENCE [LARGE SCALE GENOMIC DNA]</scope>
    <source>
        <strain evidence="2 3">ALL</strain>
    </source>
</reference>
<evidence type="ECO:0000313" key="2">
    <source>
        <dbReference type="EMBL" id="TKR93120.1"/>
    </source>
</evidence>
<dbReference type="OrthoDB" id="10590237at2759"/>
<feature type="signal peptide" evidence="1">
    <location>
        <begin position="1"/>
        <end position="22"/>
    </location>
</feature>
<accession>A0A4U5PAB5</accession>
<proteinExistence type="predicted"/>
<gene>
    <name evidence="2" type="ORF">L596_007635</name>
</gene>
<dbReference type="EMBL" id="AZBU02000002">
    <property type="protein sequence ID" value="TKR93120.1"/>
    <property type="molecule type" value="Genomic_DNA"/>
</dbReference>
<evidence type="ECO:0000256" key="1">
    <source>
        <dbReference type="SAM" id="SignalP"/>
    </source>
</evidence>
<organism evidence="2 3">
    <name type="scientific">Steinernema carpocapsae</name>
    <name type="common">Entomopathogenic nematode</name>
    <dbReference type="NCBI Taxonomy" id="34508"/>
    <lineage>
        <taxon>Eukaryota</taxon>
        <taxon>Metazoa</taxon>
        <taxon>Ecdysozoa</taxon>
        <taxon>Nematoda</taxon>
        <taxon>Chromadorea</taxon>
        <taxon>Rhabditida</taxon>
        <taxon>Tylenchina</taxon>
        <taxon>Panagrolaimomorpha</taxon>
        <taxon>Strongyloidoidea</taxon>
        <taxon>Steinernematidae</taxon>
        <taxon>Steinernema</taxon>
    </lineage>
</organism>
<name>A0A4U5PAB5_STECR</name>
<keyword evidence="3" id="KW-1185">Reference proteome</keyword>
<keyword evidence="1" id="KW-0732">Signal</keyword>
<protein>
    <submittedName>
        <fullName evidence="2">Uncharacterized protein</fullName>
    </submittedName>
</protein>
<dbReference type="AlphaFoldDB" id="A0A4U5PAB5"/>
<sequence>MRFLVCSLQLFLSFLLASAANAKLLAKDVNWTDKLVANRTSGCLADNILTDAARKACKTHLIRYALANKCDSKSHGEIFIECSSEDLRDAIIVPSHVYDDFYHTLNLLILLKYDIDATNLNKTENGLNASMALAYHRLKLKTDSVGPLLINELLFFNPTFFFESLENHGSNVVKSREHVFEEIVHDLRQFVLQNRTFALLKLAENLLEQKEANADELRKFNVENVVKKAMSGRAAKFPELKKRIEKFYVNLCTNYTFGIAYKYLEFLAKPNSHEEILTYYKRLFGSGHATFALGISGFFSNHKNPEKFLPLIAEKSTDERAWTDQLMVSAKVGCLSGDRLQHEAKGLCGNPSEAIAENATHFFPHSTLENYKFRMGESCKEAGKFRGIVFQCDIPWFQPSLPSKTLFELYFHDVQMAILVQYAKLAKQMLEAKEKNNAPRFTELKKRLGIKAEAMLEKWLEKTQNFDVYDRHFRYQHYTYNPKIYDSPDHLLTSREYTIRKIVGKLRVSTLVERTKILFKWATKLLKNEEIYEDEMKPFNGEKLLPRLEKISSIDGEVLAGTKERLENSYMSFCKSHTIGVNKYRLDFLEQPNAHKKLAELFRKIFAAGEIHAWVCSTQKQVKDSKNVMIRTPQRFPSALQDL</sequence>
<feature type="chain" id="PRO_5020389442" evidence="1">
    <location>
        <begin position="23"/>
        <end position="643"/>
    </location>
</feature>
<reference evidence="2 3" key="2">
    <citation type="journal article" date="2019" name="G3 (Bethesda)">
        <title>Hybrid Assembly of the Genome of the Entomopathogenic Nematode Steinernema carpocapsae Identifies the X-Chromosome.</title>
        <authorList>
            <person name="Serra L."/>
            <person name="Macchietto M."/>
            <person name="Macias-Munoz A."/>
            <person name="McGill C.J."/>
            <person name="Rodriguez I.M."/>
            <person name="Rodriguez B."/>
            <person name="Murad R."/>
            <person name="Mortazavi A."/>
        </authorList>
    </citation>
    <scope>NUCLEOTIDE SEQUENCE [LARGE SCALE GENOMIC DNA]</scope>
    <source>
        <strain evidence="2 3">ALL</strain>
    </source>
</reference>
<comment type="caution">
    <text evidence="2">The sequence shown here is derived from an EMBL/GenBank/DDBJ whole genome shotgun (WGS) entry which is preliminary data.</text>
</comment>
<evidence type="ECO:0000313" key="3">
    <source>
        <dbReference type="Proteomes" id="UP000298663"/>
    </source>
</evidence>